<evidence type="ECO:0000256" key="1">
    <source>
        <dbReference type="SAM" id="Coils"/>
    </source>
</evidence>
<feature type="compositionally biased region" description="Polar residues" evidence="2">
    <location>
        <begin position="934"/>
        <end position="960"/>
    </location>
</feature>
<feature type="compositionally biased region" description="Low complexity" evidence="2">
    <location>
        <begin position="1144"/>
        <end position="1159"/>
    </location>
</feature>
<evidence type="ECO:0000256" key="2">
    <source>
        <dbReference type="SAM" id="MobiDB-lite"/>
    </source>
</evidence>
<feature type="compositionally biased region" description="Basic and acidic residues" evidence="2">
    <location>
        <begin position="961"/>
        <end position="978"/>
    </location>
</feature>
<dbReference type="Proteomes" id="UP001194746">
    <property type="component" value="Unassembled WGS sequence"/>
</dbReference>
<gene>
    <name evidence="4" type="ORF">FE257_009629</name>
</gene>
<feature type="region of interest" description="Disordered" evidence="2">
    <location>
        <begin position="902"/>
        <end position="978"/>
    </location>
</feature>
<feature type="domain" description="Heterokaryon incompatibility" evidence="3">
    <location>
        <begin position="403"/>
        <end position="503"/>
    </location>
</feature>
<feature type="coiled-coil region" evidence="1">
    <location>
        <begin position="321"/>
        <end position="362"/>
    </location>
</feature>
<keyword evidence="5" id="KW-1185">Reference proteome</keyword>
<reference evidence="4" key="1">
    <citation type="journal article" date="2019" name="Beilstein J. Org. Chem.">
        <title>Nanangenines: drimane sesquiterpenoids as the dominant metabolite cohort of a novel Australian fungus, Aspergillus nanangensis.</title>
        <authorList>
            <person name="Lacey H.J."/>
            <person name="Gilchrist C.L.M."/>
            <person name="Crombie A."/>
            <person name="Kalaitzis J.A."/>
            <person name="Vuong D."/>
            <person name="Rutledge P.J."/>
            <person name="Turner P."/>
            <person name="Pitt J.I."/>
            <person name="Lacey E."/>
            <person name="Chooi Y.H."/>
            <person name="Piggott A.M."/>
        </authorList>
    </citation>
    <scope>NUCLEOTIDE SEQUENCE</scope>
    <source>
        <strain evidence="4">MST-FP2251</strain>
    </source>
</reference>
<comment type="caution">
    <text evidence="4">The sequence shown here is derived from an EMBL/GenBank/DDBJ whole genome shotgun (WGS) entry which is preliminary data.</text>
</comment>
<keyword evidence="1" id="KW-0175">Coiled coil</keyword>
<feature type="region of interest" description="Disordered" evidence="2">
    <location>
        <begin position="1125"/>
        <end position="1201"/>
    </location>
</feature>
<reference evidence="4" key="2">
    <citation type="submission" date="2020-02" db="EMBL/GenBank/DDBJ databases">
        <authorList>
            <person name="Gilchrist C.L.M."/>
            <person name="Chooi Y.-H."/>
        </authorList>
    </citation>
    <scope>NUCLEOTIDE SEQUENCE</scope>
    <source>
        <strain evidence="4">MST-FP2251</strain>
    </source>
</reference>
<feature type="compositionally biased region" description="Basic and acidic residues" evidence="2">
    <location>
        <begin position="1125"/>
        <end position="1134"/>
    </location>
</feature>
<dbReference type="InterPro" id="IPR010730">
    <property type="entry name" value="HET"/>
</dbReference>
<evidence type="ECO:0000259" key="3">
    <source>
        <dbReference type="Pfam" id="PF06985"/>
    </source>
</evidence>
<dbReference type="PANTHER" id="PTHR10622:SF12">
    <property type="entry name" value="HET DOMAIN-CONTAINING PROTEIN"/>
    <property type="match status" value="1"/>
</dbReference>
<dbReference type="PANTHER" id="PTHR10622">
    <property type="entry name" value="HET DOMAIN-CONTAINING PROTEIN"/>
    <property type="match status" value="1"/>
</dbReference>
<feature type="compositionally biased region" description="Basic and acidic residues" evidence="2">
    <location>
        <begin position="916"/>
        <end position="931"/>
    </location>
</feature>
<sequence>MDFRKNLRNPLLAGGLLAKDEPSPVTESPKASIPEAPATTKDEPPSKSGSLKNSVYKTPLVKDGITVDRLKKSVLSSEVFHDASNRIDAANRLIGDVRSITTGSNSRDELVRRLMNYVLTPSVKIRFEEPQADEGALDVNLLPDSLPGDEDGIRIPIRMIDLDTMNLVQTYNLGEEDEYCMLSHSWKDCEIDYQYFCRAQRREQTADPEINDDEGEGDYDKENDVNGVLGSCNFDIAELVTKLRKTWEGKTVPDSLRQKLAASDDPVGDLLAMFIKAKGVEWEYTDAKRKRYSAQVNHTQAVQEALHYERLLAFFKKAGKLKDLNKRTAEAEDELQKAVCNLDEAQKLYDDQKDEINRLRKSRQLSHLLDDMLKALQRARSARKLKNSVLHAKDIFKFRPFTKTGKRYIWLDNCCIDKTNNNELTESLARMGEWYANADFCLVHLDTPKSDGDWLKEWERWKTIHQELKDPSTTLNTMTDLHDFRQVAHWEPTWATRGWTLQELVLSKTTFYVNSNLEALQRPVDVLGRYYSFCPFIDLYTYRQKAMESTSDMNNLLGILKDPSKLGVLEKPASDETAVAETEPTEAAVWKRIIDILELWNFVVPKHLDAGTARVRIGLAVRDTINTLQPQIVDDQSQQMAPTASVYNEILENIPTLKDIERSEERIKSVIDLLLRALANETNEAIEEDRKYIARFSKIACLESWSKGIGRTNFATQSVMTLASSRQCTVATDQAYSLMGILGVRFPAFPAEGLTKALSRLLDEVVIMSNDVTVFNWSGKHNGSTIRGRSLYPCNIISFQSKEGQGHATFDRQLVELFREERLQSLMIARKINMLVGRTTQYIKNSPGSGIVRNLIRLVDFIKKNDFKALLCTFGDTDKPKHLDLFALIEKVAELAAVLHSDPQEQPSIVSEDDAEKAQERVQEDTPRAEDSGETSTRSSKFMPSRITSFKTPWGKTSPSPKKDNEDTHGGPKQDAARDETLESLKKLEPEIGKVIDDLVPENWEELNVKVEPKEKDAQPITTPNTEPKNDTMEPLDRQITCPNPIVMNSSGIKGVFDIQRVVVTMLEPNILRKKIQHALSDNEKIDGWCTISTGFAFTMVAFSCEKHILEKQLDIAEVVEETVMRDPMDRKNEQAVGKTNDASSPSSTSKQPSDKSPTAEQETKEDTTTAEPRPSLPTRSTTVESLIGQPTQLKNYGNSPEQRKVSRMIDFVTDADLQTIAGEWVLARFSGAPAAKWFLSRLELGSNQEFYARRIPTDEFDFADAVPEKGLVDFWYQFLDHKKTIMCRILSSHLDAEKADSRATELERGIGDRLDEVVSSDDDEEEGAGTAATVAGYLRTAKQVAKGGAWLLQEDDFYKFIGYSVRSGVSQLYAEYLERHLKDKALAKVPVRLQAAILDLDEDRRLLPVMFHSGRDVHFF</sequence>
<feature type="compositionally biased region" description="Polar residues" evidence="2">
    <location>
        <begin position="1178"/>
        <end position="1201"/>
    </location>
</feature>
<accession>A0AAD4CL98</accession>
<organism evidence="4 5">
    <name type="scientific">Aspergillus nanangensis</name>
    <dbReference type="NCBI Taxonomy" id="2582783"/>
    <lineage>
        <taxon>Eukaryota</taxon>
        <taxon>Fungi</taxon>
        <taxon>Dikarya</taxon>
        <taxon>Ascomycota</taxon>
        <taxon>Pezizomycotina</taxon>
        <taxon>Eurotiomycetes</taxon>
        <taxon>Eurotiomycetidae</taxon>
        <taxon>Eurotiales</taxon>
        <taxon>Aspergillaceae</taxon>
        <taxon>Aspergillus</taxon>
        <taxon>Aspergillus subgen. Circumdati</taxon>
    </lineage>
</organism>
<evidence type="ECO:0000313" key="5">
    <source>
        <dbReference type="Proteomes" id="UP001194746"/>
    </source>
</evidence>
<evidence type="ECO:0000313" key="4">
    <source>
        <dbReference type="EMBL" id="KAF9887823.1"/>
    </source>
</evidence>
<name>A0AAD4CL98_ASPNN</name>
<feature type="region of interest" description="Disordered" evidence="2">
    <location>
        <begin position="1013"/>
        <end position="1036"/>
    </location>
</feature>
<dbReference type="EMBL" id="VCAU01000056">
    <property type="protein sequence ID" value="KAF9887823.1"/>
    <property type="molecule type" value="Genomic_DNA"/>
</dbReference>
<protein>
    <recommendedName>
        <fullName evidence="3">Heterokaryon incompatibility domain-containing protein</fullName>
    </recommendedName>
</protein>
<dbReference type="Pfam" id="PF06985">
    <property type="entry name" value="HET"/>
    <property type="match status" value="1"/>
</dbReference>
<feature type="region of interest" description="Disordered" evidence="2">
    <location>
        <begin position="1"/>
        <end position="53"/>
    </location>
</feature>
<proteinExistence type="predicted"/>